<dbReference type="InterPro" id="IPR003661">
    <property type="entry name" value="HisK_dim/P_dom"/>
</dbReference>
<dbReference type="EMBL" id="MAYW01000041">
    <property type="protein sequence ID" value="ODS32982.1"/>
    <property type="molecule type" value="Genomic_DNA"/>
</dbReference>
<keyword evidence="9" id="KW-0472">Membrane</keyword>
<accession>A0A1E3XBI0</accession>
<dbReference type="Pfam" id="PF00512">
    <property type="entry name" value="HisKA"/>
    <property type="match status" value="1"/>
</dbReference>
<dbReference type="PANTHER" id="PTHR43065:SF10">
    <property type="entry name" value="PEROXIDE STRESS-ACTIVATED HISTIDINE KINASE MAK3"/>
    <property type="match status" value="1"/>
</dbReference>
<evidence type="ECO:0000256" key="4">
    <source>
        <dbReference type="ARBA" id="ARBA00022679"/>
    </source>
</evidence>
<gene>
    <name evidence="11" type="ORF">SCARUB_01859</name>
</gene>
<evidence type="ECO:0000256" key="6">
    <source>
        <dbReference type="ARBA" id="ARBA00022777"/>
    </source>
</evidence>
<dbReference type="PROSITE" id="PS50109">
    <property type="entry name" value="HIS_KIN"/>
    <property type="match status" value="1"/>
</dbReference>
<keyword evidence="9" id="KW-0812">Transmembrane</keyword>
<sequence>MASKIGDYKYYWKIIVLATFIIIISLSHYVTGTEHKYHGLHEIYRRLYYIPIILSAFWFGLKGGIICAIVVSFFYLPHVIYQWGGNFLTDDLPRTIEIVLYNIIGFVTGFLSQKQMDATRSLKKTVKERDESYDKLKHQAEVLVQTEGQLRRADRLSALGKLSAGIAHEVRNPLASIKGTAEILSDKFKPGDKEYEFVEILIREVNRLDAVVAEFLDFAKPKPPELKLSNINDIILSVLKLTEHQITISRINLRTQLEDSLPSVYVDPEQMKQVFLNLIINSVQAMPDGGILEVGSNRNSSEIVCKFSDTGVGISKEQQGNLFTPFYTSKKMGTGLGLAIVYRIIEGHKGKIRFSTKENEGTTFTICLPIENE</sequence>
<keyword evidence="7" id="KW-0067">ATP-binding</keyword>
<feature type="transmembrane region" description="Helical" evidence="9">
    <location>
        <begin position="52"/>
        <end position="75"/>
    </location>
</feature>
<organism evidence="11 12">
    <name type="scientific">Candidatus Scalindua rubra</name>
    <dbReference type="NCBI Taxonomy" id="1872076"/>
    <lineage>
        <taxon>Bacteria</taxon>
        <taxon>Pseudomonadati</taxon>
        <taxon>Planctomycetota</taxon>
        <taxon>Candidatus Brocadiia</taxon>
        <taxon>Candidatus Brocadiales</taxon>
        <taxon>Candidatus Scalinduaceae</taxon>
        <taxon>Candidatus Scalindua</taxon>
    </lineage>
</organism>
<evidence type="ECO:0000256" key="5">
    <source>
        <dbReference type="ARBA" id="ARBA00022741"/>
    </source>
</evidence>
<proteinExistence type="predicted"/>
<feature type="domain" description="Histidine kinase" evidence="10">
    <location>
        <begin position="165"/>
        <end position="372"/>
    </location>
</feature>
<dbReference type="InterPro" id="IPR036890">
    <property type="entry name" value="HATPase_C_sf"/>
</dbReference>
<dbReference type="InterPro" id="IPR005467">
    <property type="entry name" value="His_kinase_dom"/>
</dbReference>
<keyword evidence="9" id="KW-1133">Transmembrane helix</keyword>
<dbReference type="SUPFAM" id="SSF47384">
    <property type="entry name" value="Homodimeric domain of signal transducing histidine kinase"/>
    <property type="match status" value="1"/>
</dbReference>
<evidence type="ECO:0000313" key="12">
    <source>
        <dbReference type="Proteomes" id="UP000094056"/>
    </source>
</evidence>
<dbReference type="PRINTS" id="PR00344">
    <property type="entry name" value="BCTRLSENSOR"/>
</dbReference>
<feature type="transmembrane region" description="Helical" evidence="9">
    <location>
        <begin position="95"/>
        <end position="112"/>
    </location>
</feature>
<evidence type="ECO:0000313" key="11">
    <source>
        <dbReference type="EMBL" id="ODS32982.1"/>
    </source>
</evidence>
<name>A0A1E3XBI0_9BACT</name>
<comment type="catalytic activity">
    <reaction evidence="1">
        <text>ATP + protein L-histidine = ADP + protein N-phospho-L-histidine.</text>
        <dbReference type="EC" id="2.7.13.3"/>
    </reaction>
</comment>
<dbReference type="Proteomes" id="UP000094056">
    <property type="component" value="Unassembled WGS sequence"/>
</dbReference>
<keyword evidence="4" id="KW-0808">Transferase</keyword>
<reference evidence="11 12" key="1">
    <citation type="submission" date="2016-07" db="EMBL/GenBank/DDBJ databases">
        <title>Draft genome of Scalindua rubra, obtained from a brine-seawater interface in the Red Sea, sheds light on salt adaptation in anammox bacteria.</title>
        <authorList>
            <person name="Speth D.R."/>
            <person name="Lagkouvardos I."/>
            <person name="Wang Y."/>
            <person name="Qian P.-Y."/>
            <person name="Dutilh B.E."/>
            <person name="Jetten M.S."/>
        </authorList>
    </citation>
    <scope>NUCLEOTIDE SEQUENCE [LARGE SCALE GENOMIC DNA]</scope>
    <source>
        <strain evidence="11">BSI-1</strain>
    </source>
</reference>
<dbReference type="Pfam" id="PF02518">
    <property type="entry name" value="HATPase_c"/>
    <property type="match status" value="1"/>
</dbReference>
<keyword evidence="5" id="KW-0547">Nucleotide-binding</keyword>
<feature type="transmembrane region" description="Helical" evidence="9">
    <location>
        <begin position="12"/>
        <end position="31"/>
    </location>
</feature>
<dbReference type="AlphaFoldDB" id="A0A1E3XBI0"/>
<comment type="caution">
    <text evidence="11">The sequence shown here is derived from an EMBL/GenBank/DDBJ whole genome shotgun (WGS) entry which is preliminary data.</text>
</comment>
<dbReference type="GO" id="GO:0000155">
    <property type="term" value="F:phosphorelay sensor kinase activity"/>
    <property type="evidence" value="ECO:0007669"/>
    <property type="project" value="InterPro"/>
</dbReference>
<evidence type="ECO:0000256" key="2">
    <source>
        <dbReference type="ARBA" id="ARBA00012438"/>
    </source>
</evidence>
<dbReference type="SMART" id="SM00388">
    <property type="entry name" value="HisKA"/>
    <property type="match status" value="1"/>
</dbReference>
<dbReference type="Gene3D" id="3.30.565.10">
    <property type="entry name" value="Histidine kinase-like ATPase, C-terminal domain"/>
    <property type="match status" value="1"/>
</dbReference>
<dbReference type="SUPFAM" id="SSF55874">
    <property type="entry name" value="ATPase domain of HSP90 chaperone/DNA topoisomerase II/histidine kinase"/>
    <property type="match status" value="1"/>
</dbReference>
<dbReference type="InterPro" id="IPR003594">
    <property type="entry name" value="HATPase_dom"/>
</dbReference>
<evidence type="ECO:0000256" key="3">
    <source>
        <dbReference type="ARBA" id="ARBA00022553"/>
    </source>
</evidence>
<protein>
    <recommendedName>
        <fullName evidence="2">histidine kinase</fullName>
        <ecNumber evidence="2">2.7.13.3</ecNumber>
    </recommendedName>
</protein>
<dbReference type="GO" id="GO:0005524">
    <property type="term" value="F:ATP binding"/>
    <property type="evidence" value="ECO:0007669"/>
    <property type="project" value="UniProtKB-KW"/>
</dbReference>
<keyword evidence="3" id="KW-0597">Phosphoprotein</keyword>
<dbReference type="InterPro" id="IPR036097">
    <property type="entry name" value="HisK_dim/P_sf"/>
</dbReference>
<evidence type="ECO:0000256" key="8">
    <source>
        <dbReference type="ARBA" id="ARBA00023012"/>
    </source>
</evidence>
<dbReference type="InterPro" id="IPR004358">
    <property type="entry name" value="Sig_transdc_His_kin-like_C"/>
</dbReference>
<evidence type="ECO:0000259" key="10">
    <source>
        <dbReference type="PROSITE" id="PS50109"/>
    </source>
</evidence>
<dbReference type="CDD" id="cd00082">
    <property type="entry name" value="HisKA"/>
    <property type="match status" value="1"/>
</dbReference>
<evidence type="ECO:0000256" key="7">
    <source>
        <dbReference type="ARBA" id="ARBA00022840"/>
    </source>
</evidence>
<dbReference type="EC" id="2.7.13.3" evidence="2"/>
<evidence type="ECO:0000256" key="9">
    <source>
        <dbReference type="SAM" id="Phobius"/>
    </source>
</evidence>
<keyword evidence="6 11" id="KW-0418">Kinase</keyword>
<dbReference type="SMART" id="SM00387">
    <property type="entry name" value="HATPase_c"/>
    <property type="match status" value="1"/>
</dbReference>
<dbReference type="PANTHER" id="PTHR43065">
    <property type="entry name" value="SENSOR HISTIDINE KINASE"/>
    <property type="match status" value="1"/>
</dbReference>
<keyword evidence="8" id="KW-0902">Two-component regulatory system</keyword>
<dbReference type="Gene3D" id="1.10.287.130">
    <property type="match status" value="1"/>
</dbReference>
<evidence type="ECO:0000256" key="1">
    <source>
        <dbReference type="ARBA" id="ARBA00000085"/>
    </source>
</evidence>